<protein>
    <submittedName>
        <fullName evidence="1">Uncharacterized protein</fullName>
    </submittedName>
</protein>
<dbReference type="AlphaFoldDB" id="A0A226DTN5"/>
<dbReference type="Proteomes" id="UP000198287">
    <property type="component" value="Unassembled WGS sequence"/>
</dbReference>
<organism evidence="1 2">
    <name type="scientific">Folsomia candida</name>
    <name type="common">Springtail</name>
    <dbReference type="NCBI Taxonomy" id="158441"/>
    <lineage>
        <taxon>Eukaryota</taxon>
        <taxon>Metazoa</taxon>
        <taxon>Ecdysozoa</taxon>
        <taxon>Arthropoda</taxon>
        <taxon>Hexapoda</taxon>
        <taxon>Collembola</taxon>
        <taxon>Entomobryomorpha</taxon>
        <taxon>Isotomoidea</taxon>
        <taxon>Isotomidae</taxon>
        <taxon>Proisotominae</taxon>
        <taxon>Folsomia</taxon>
    </lineage>
</organism>
<keyword evidence="2" id="KW-1185">Reference proteome</keyword>
<name>A0A226DTN5_FOLCA</name>
<accession>A0A226DTN5</accession>
<comment type="caution">
    <text evidence="1">The sequence shown here is derived from an EMBL/GenBank/DDBJ whole genome shotgun (WGS) entry which is preliminary data.</text>
</comment>
<sequence>MGVVLVGFPKNFLRLFLVDPVPMNALKLLLLSSIPPILSVPINDDSNVKNILSENLATIKSNQNLEIKQNLGNYPNAKLVMPPKTRTGRQSNYPLMIYGGCYPPGGFGWGSQPPSYPPYNPFGNQNRATTNNQGWDYLIEAFCRMDARNCPKR</sequence>
<proteinExistence type="predicted"/>
<evidence type="ECO:0000313" key="1">
    <source>
        <dbReference type="EMBL" id="OXA48388.1"/>
    </source>
</evidence>
<evidence type="ECO:0000313" key="2">
    <source>
        <dbReference type="Proteomes" id="UP000198287"/>
    </source>
</evidence>
<dbReference type="EMBL" id="LNIX01000012">
    <property type="protein sequence ID" value="OXA48388.1"/>
    <property type="molecule type" value="Genomic_DNA"/>
</dbReference>
<gene>
    <name evidence="1" type="ORF">Fcan01_17385</name>
</gene>
<reference evidence="1 2" key="1">
    <citation type="submission" date="2015-12" db="EMBL/GenBank/DDBJ databases">
        <title>The genome of Folsomia candida.</title>
        <authorList>
            <person name="Faddeeva A."/>
            <person name="Derks M.F."/>
            <person name="Anvar Y."/>
            <person name="Smit S."/>
            <person name="Van Straalen N."/>
            <person name="Roelofs D."/>
        </authorList>
    </citation>
    <scope>NUCLEOTIDE SEQUENCE [LARGE SCALE GENOMIC DNA]</scope>
    <source>
        <strain evidence="1 2">VU population</strain>
        <tissue evidence="1">Whole body</tissue>
    </source>
</reference>